<sequence length="1011" mass="109232">MIRLLFFFIFTLFSVQVLASNAQYFPGPAQAPSVAGNAFNCRLDAVKTSCIQINEGATVVVPNAPEVELGFEDVYTSWGVKCNAINGLTPVECVQSDVRVADKGLKPLVRGHGENDLTMDDANANYETKYQDDVRLTPNDPNYVSVLILAESTITLAPGKYYFGTLTLNQNVHLVLEGETEIHINELNVLNGVFMNSDGKSSALSIWVHKQEQGEDFYSIKLGSGSVVRGNIYSVGSAYLAGYTQTKVFGAHIHGAVTAKSIVMTDGSRIFYEPLKVFDLFITPELASANTCSRIPIMFNVTDDTGDIQTDISGDLTVKATNHLDTACWATSENGNCIGPDKSVTLTAGSTELWLQNKAIGTVNVEATFNSSDTGELTSEQGNYTFKAGGFRFSPSPLKMVAGKPEKLSIEAVYGDCDPTPIPDYEGTKTLKFGEASYLQPAYLSGGAPRKPTINGNSGEQTLNINFVDGRANNAVTVRYADAGALSIPVEEVSTGKSQATLPSGSENKAMSEKLQGDAVLHVRPYTLAICDLSGKQSPATDNGRLSKAGDAFSASLKPVIWKSGDRNDGGIVMLDDSYCSRPITPSFKAVDAPAAQVLFDDVARIVTPVSGSDATLNGFTPKTNTDATSNGLYPFSTLNISDVGIFKIRSQLVSKYLDMTVNPGQRDVGRFYPSHFGLSARINPGIDPAYDDESKGFTYLEQPFSGNYVIHAMTTDNKPVKNYHVFSGANDKAAFEDWAVHDASDMTSRWSHPALPSQAAQQWKAGAGGASEVAIDGSMMVQKSASPDGPFESLRFAVGVKSPDRDGTGFTFCDENAAAQCVEKVPDPKGGSDGAKFGRGDFLFGRMRIEGFTETQDLTREQTLPVTVEVFNGSHFVTNARDNATNISTEAGVAQKNVLFSDTTVEADRAQIVLKNSANEVVQTKRVEKGTSVFHVIPPNQDKGPNREQFRFWQKLGAPTKSGLRQTWLQYRWQGDSFNEDPSAIGTFGFYRGSDRVIFKGEKNITLTGE</sequence>
<accession>A0A1I5R099</accession>
<dbReference type="InterPro" id="IPR046524">
    <property type="entry name" value="DUF6701"/>
</dbReference>
<organism evidence="3 4">
    <name type="scientific">Enterovibrio norvegicus DSM 15893</name>
    <dbReference type="NCBI Taxonomy" id="1121869"/>
    <lineage>
        <taxon>Bacteria</taxon>
        <taxon>Pseudomonadati</taxon>
        <taxon>Pseudomonadota</taxon>
        <taxon>Gammaproteobacteria</taxon>
        <taxon>Vibrionales</taxon>
        <taxon>Vibrionaceae</taxon>
        <taxon>Enterovibrio</taxon>
    </lineage>
</organism>
<feature type="domain" description="DUF6701" evidence="2">
    <location>
        <begin position="376"/>
        <end position="1004"/>
    </location>
</feature>
<dbReference type="Pfam" id="PF20419">
    <property type="entry name" value="DUF6701"/>
    <property type="match status" value="1"/>
</dbReference>
<proteinExistence type="predicted"/>
<dbReference type="EMBL" id="FOWR01000016">
    <property type="protein sequence ID" value="SFP51922.1"/>
    <property type="molecule type" value="Genomic_DNA"/>
</dbReference>
<dbReference type="STRING" id="1121869.SAMN03084138_02401"/>
<evidence type="ECO:0000256" key="1">
    <source>
        <dbReference type="SAM" id="SignalP"/>
    </source>
</evidence>
<feature type="signal peptide" evidence="1">
    <location>
        <begin position="1"/>
        <end position="19"/>
    </location>
</feature>
<evidence type="ECO:0000313" key="4">
    <source>
        <dbReference type="Proteomes" id="UP000182692"/>
    </source>
</evidence>
<name>A0A1I5R099_9GAMM</name>
<dbReference type="AlphaFoldDB" id="A0A1I5R099"/>
<dbReference type="RefSeq" id="WP_074927049.1">
    <property type="nucleotide sequence ID" value="NZ_FOWR01000016.1"/>
</dbReference>
<evidence type="ECO:0000259" key="2">
    <source>
        <dbReference type="Pfam" id="PF20419"/>
    </source>
</evidence>
<dbReference type="OrthoDB" id="9790247at2"/>
<protein>
    <recommendedName>
        <fullName evidence="2">DUF6701 domain-containing protein</fullName>
    </recommendedName>
</protein>
<keyword evidence="1" id="KW-0732">Signal</keyword>
<gene>
    <name evidence="3" type="ORF">SAMN03084138_02401</name>
</gene>
<reference evidence="3 4" key="1">
    <citation type="submission" date="2016-10" db="EMBL/GenBank/DDBJ databases">
        <authorList>
            <person name="de Groot N.N."/>
        </authorList>
    </citation>
    <scope>NUCLEOTIDE SEQUENCE [LARGE SCALE GENOMIC DNA]</scope>
    <source>
        <strain evidence="3 4">DSM 15893</strain>
    </source>
</reference>
<dbReference type="GeneID" id="35871020"/>
<feature type="chain" id="PRO_5010191255" description="DUF6701 domain-containing protein" evidence="1">
    <location>
        <begin position="20"/>
        <end position="1011"/>
    </location>
</feature>
<evidence type="ECO:0000313" key="3">
    <source>
        <dbReference type="EMBL" id="SFP51922.1"/>
    </source>
</evidence>
<dbReference type="Proteomes" id="UP000182692">
    <property type="component" value="Unassembled WGS sequence"/>
</dbReference>